<dbReference type="Pfam" id="PF09694">
    <property type="entry name" value="Gcw_chp"/>
    <property type="match status" value="1"/>
</dbReference>
<accession>A0AA95HCG8</accession>
<proteinExistence type="predicted"/>
<feature type="signal peptide" evidence="1">
    <location>
        <begin position="1"/>
        <end position="21"/>
    </location>
</feature>
<dbReference type="KEGG" id="tput:QJT81_02555"/>
<evidence type="ECO:0000313" key="2">
    <source>
        <dbReference type="EMBL" id="WGZ94887.1"/>
    </source>
</evidence>
<feature type="chain" id="PRO_5041706065" evidence="1">
    <location>
        <begin position="22"/>
        <end position="238"/>
    </location>
</feature>
<dbReference type="EMBL" id="CP124756">
    <property type="protein sequence ID" value="WGZ94887.1"/>
    <property type="molecule type" value="Genomic_DNA"/>
</dbReference>
<organism evidence="2">
    <name type="scientific">Candidatus Thiothrix putei</name>
    <dbReference type="NCBI Taxonomy" id="3080811"/>
    <lineage>
        <taxon>Bacteria</taxon>
        <taxon>Pseudomonadati</taxon>
        <taxon>Pseudomonadota</taxon>
        <taxon>Gammaproteobacteria</taxon>
        <taxon>Thiotrichales</taxon>
        <taxon>Thiotrichaceae</taxon>
        <taxon>Thiothrix</taxon>
    </lineage>
</organism>
<dbReference type="Proteomes" id="UP001301326">
    <property type="component" value="Chromosome"/>
</dbReference>
<reference evidence="2" key="1">
    <citation type="journal article" date="2023" name="Int. J. Mol. Sci.">
        <title>Metagenomics Revealed a New Genus 'Candidatus Thiocaldithrix dubininis' gen. nov., sp. nov. and a New Species 'Candidatus Thiothrix putei' sp. nov. in the Family Thiotrichaceae, Some Members of Which Have Traits of Both Na+- and H+-Motive Energetics.</title>
        <authorList>
            <person name="Ravin N.V."/>
            <person name="Muntyan M.S."/>
            <person name="Smolyakov D.D."/>
            <person name="Rudenko T.S."/>
            <person name="Beletsky A.V."/>
            <person name="Mardanov A.V."/>
            <person name="Grabovich M.Y."/>
        </authorList>
    </citation>
    <scope>NUCLEOTIDE SEQUENCE</scope>
    <source>
        <strain evidence="2">GKL-02</strain>
    </source>
</reference>
<gene>
    <name evidence="2" type="ORF">QJT81_02555</name>
</gene>
<dbReference type="NCBIfam" id="TIGR02001">
    <property type="entry name" value="gcw_chp"/>
    <property type="match status" value="1"/>
</dbReference>
<evidence type="ECO:0000256" key="1">
    <source>
        <dbReference type="SAM" id="SignalP"/>
    </source>
</evidence>
<dbReference type="InterPro" id="IPR010239">
    <property type="entry name" value="CHP02001"/>
</dbReference>
<protein>
    <submittedName>
        <fullName evidence="2">TorF family putative porin</fullName>
    </submittedName>
</protein>
<name>A0AA95HCG8_9GAMM</name>
<dbReference type="AlphaFoldDB" id="A0AA95HCG8"/>
<reference evidence="2" key="2">
    <citation type="submission" date="2023-04" db="EMBL/GenBank/DDBJ databases">
        <authorList>
            <person name="Beletskiy A.V."/>
            <person name="Mardanov A.V."/>
            <person name="Ravin N.V."/>
        </authorList>
    </citation>
    <scope>NUCLEOTIDE SEQUENCE</scope>
    <source>
        <strain evidence="2">GKL-02</strain>
    </source>
</reference>
<sequence>MHTKKTLASGLLVMLSAAVLAAPVAHAGSGAEVSASVGVANMYLWRGIDLGDGDAAVSGDLKIGHDSGAYAGVWGSSGDASWGTEYDLYAGWGGKVGNLDVDASLWTYAYPDGDKVDADGKSTKKDPGELVDAVISVGSGPVNVTLYEALEGDDANEYRYVTAKYTKDKYSAMYGQHMYDKGISPGHIQLGYQYNDNLSFAVSQFVTDADTGEVFPATGKPVDDNPQFLVSYSIPLTK</sequence>
<keyword evidence="1" id="KW-0732">Signal</keyword>